<keyword evidence="1" id="KW-0732">Signal</keyword>
<comment type="similarity">
    <text evidence="2">Belongs to the 5'-nucleotidase family.</text>
</comment>
<accession>A0ABV1KRI0</accession>
<evidence type="ECO:0000259" key="4">
    <source>
        <dbReference type="Pfam" id="PF02872"/>
    </source>
</evidence>
<dbReference type="SUPFAM" id="SSF55816">
    <property type="entry name" value="5'-nucleotidase (syn. UDP-sugar hydrolase), C-terminal domain"/>
    <property type="match status" value="1"/>
</dbReference>
<dbReference type="Gene3D" id="3.60.21.10">
    <property type="match status" value="1"/>
</dbReference>
<dbReference type="RefSeq" id="WP_232184961.1">
    <property type="nucleotide sequence ID" value="NZ_JAIOAP010000003.1"/>
</dbReference>
<keyword evidence="6" id="KW-1185">Reference proteome</keyword>
<feature type="domain" description="5'-Nucleotidase C-terminal" evidence="4">
    <location>
        <begin position="330"/>
        <end position="479"/>
    </location>
</feature>
<dbReference type="Proteomes" id="UP001493487">
    <property type="component" value="Unassembled WGS sequence"/>
</dbReference>
<dbReference type="InterPro" id="IPR029052">
    <property type="entry name" value="Metallo-depent_PP-like"/>
</dbReference>
<gene>
    <name evidence="5" type="ORF">QJS35_09675</name>
</gene>
<keyword evidence="2" id="KW-0378">Hydrolase</keyword>
<dbReference type="PRINTS" id="PR01607">
    <property type="entry name" value="APYRASEFAMLY"/>
</dbReference>
<dbReference type="Pfam" id="PF02872">
    <property type="entry name" value="5_nucleotid_C"/>
    <property type="match status" value="1"/>
</dbReference>
<dbReference type="Gene3D" id="3.90.780.10">
    <property type="entry name" value="5'-Nucleotidase, C-terminal domain"/>
    <property type="match status" value="1"/>
</dbReference>
<dbReference type="InterPro" id="IPR004843">
    <property type="entry name" value="Calcineurin-like_PHP"/>
</dbReference>
<evidence type="ECO:0000256" key="1">
    <source>
        <dbReference type="ARBA" id="ARBA00022729"/>
    </source>
</evidence>
<organism evidence="5 6">
    <name type="scientific">Cohnella silvisoli</name>
    <dbReference type="NCBI Taxonomy" id="2873699"/>
    <lineage>
        <taxon>Bacteria</taxon>
        <taxon>Bacillati</taxon>
        <taxon>Bacillota</taxon>
        <taxon>Bacilli</taxon>
        <taxon>Bacillales</taxon>
        <taxon>Paenibacillaceae</taxon>
        <taxon>Cohnella</taxon>
    </lineage>
</organism>
<protein>
    <submittedName>
        <fullName evidence="5">5'-nucleotidase C-terminal domain-containing protein</fullName>
    </submittedName>
</protein>
<comment type="caution">
    <text evidence="5">The sequence shown here is derived from an EMBL/GenBank/DDBJ whole genome shotgun (WGS) entry which is preliminary data.</text>
</comment>
<evidence type="ECO:0000313" key="5">
    <source>
        <dbReference type="EMBL" id="MEQ4482664.1"/>
    </source>
</evidence>
<dbReference type="InterPro" id="IPR036907">
    <property type="entry name" value="5'-Nucleotdase_C_sf"/>
</dbReference>
<dbReference type="InterPro" id="IPR006179">
    <property type="entry name" value="5_nucleotidase/apyrase"/>
</dbReference>
<evidence type="ECO:0000259" key="3">
    <source>
        <dbReference type="Pfam" id="PF00149"/>
    </source>
</evidence>
<sequence length="517" mass="55479">MAAAQPAEPDVSAKNGAYQNRYIDVQLLGVNDLHGQLNVTRKVAGQDVGRADYLAAYLKQREADNKNTLLVHAGDMVGASAPVSALLQDEPTIEILNELGFDVGAPGNHEFDEGVDEMLRLINGGYHPVTGDFEGADFPYVSANVIDKETGKPVLKPYIVKKVNGMPIGFIGVTLSDTPSIVMPSGVASVMFIDEVEAINQAAAELKVQGVKAIVVLAHNPASSKTDGTNASGELVEIAKAVDDEVDVLIGGHNHGYLNATVDGKLLVESYSYGTAFSDIDLKIDPRTKDIVSKKAEIVTTYHNGIEPDATIKAMIDKYEAKVAPIVNAVVGTAANDIAAAQNASGESEMGNLIADAQRAAMETNFAFMNPGGIRADLERGEVTWGELYTVQPFSNDLVKMTLTGEQIRRLLNQQWDKQPYPRILQISGLKYTWDGNRPANDRVVDIFLPDGSIIDPGTDYTVTVNSFIASGGDNFSVLLDGRNPETGSSDIEALVDYVKQIPQPFNSSIEGRITSL</sequence>
<dbReference type="PANTHER" id="PTHR11575:SF24">
    <property type="entry name" value="5'-NUCLEOTIDASE"/>
    <property type="match status" value="1"/>
</dbReference>
<dbReference type="InterPro" id="IPR008334">
    <property type="entry name" value="5'-Nucleotdase_C"/>
</dbReference>
<keyword evidence="2" id="KW-0547">Nucleotide-binding</keyword>
<evidence type="ECO:0000313" key="6">
    <source>
        <dbReference type="Proteomes" id="UP001493487"/>
    </source>
</evidence>
<evidence type="ECO:0000256" key="2">
    <source>
        <dbReference type="RuleBase" id="RU362119"/>
    </source>
</evidence>
<dbReference type="Pfam" id="PF00149">
    <property type="entry name" value="Metallophos"/>
    <property type="match status" value="1"/>
</dbReference>
<dbReference type="SUPFAM" id="SSF56300">
    <property type="entry name" value="Metallo-dependent phosphatases"/>
    <property type="match status" value="1"/>
</dbReference>
<feature type="domain" description="Calcineurin-like phosphoesterase" evidence="3">
    <location>
        <begin position="28"/>
        <end position="257"/>
    </location>
</feature>
<proteinExistence type="inferred from homology"/>
<reference evidence="5 6" key="1">
    <citation type="journal article" date="2023" name="Genome Announc.">
        <title>Pan-Genome Analyses of the Genus Cohnella and Proposal of the Novel Species Cohnella silvisoli sp. nov., Isolated from Forest Soil.</title>
        <authorList>
            <person name="Wang C."/>
            <person name="Mao L."/>
            <person name="Bao G."/>
            <person name="Zhu H."/>
        </authorList>
    </citation>
    <scope>NUCLEOTIDE SEQUENCE [LARGE SCALE GENOMIC DNA]</scope>
    <source>
        <strain evidence="5 6">NL03-T5-1</strain>
    </source>
</reference>
<name>A0ABV1KRI0_9BACL</name>
<dbReference type="PANTHER" id="PTHR11575">
    <property type="entry name" value="5'-NUCLEOTIDASE-RELATED"/>
    <property type="match status" value="1"/>
</dbReference>
<dbReference type="EMBL" id="JASKHM010000004">
    <property type="protein sequence ID" value="MEQ4482664.1"/>
    <property type="molecule type" value="Genomic_DNA"/>
</dbReference>